<dbReference type="PANTHER" id="PTHR43179:SF7">
    <property type="entry name" value="RHAMNOSYLTRANSFERASE WBBL"/>
    <property type="match status" value="1"/>
</dbReference>
<organism evidence="2 3">
    <name type="scientific">Aquimarina mytili</name>
    <dbReference type="NCBI Taxonomy" id="874423"/>
    <lineage>
        <taxon>Bacteria</taxon>
        <taxon>Pseudomonadati</taxon>
        <taxon>Bacteroidota</taxon>
        <taxon>Flavobacteriia</taxon>
        <taxon>Flavobacteriales</taxon>
        <taxon>Flavobacteriaceae</taxon>
        <taxon>Aquimarina</taxon>
    </lineage>
</organism>
<gene>
    <name evidence="2" type="ORF">JJQ60_15550</name>
</gene>
<dbReference type="Gene3D" id="3.90.550.10">
    <property type="entry name" value="Spore Coat Polysaccharide Biosynthesis Protein SpsA, Chain A"/>
    <property type="match status" value="1"/>
</dbReference>
<dbReference type="Pfam" id="PF00535">
    <property type="entry name" value="Glycos_transf_2"/>
    <property type="match status" value="1"/>
</dbReference>
<evidence type="ECO:0000259" key="1">
    <source>
        <dbReference type="Pfam" id="PF00535"/>
    </source>
</evidence>
<evidence type="ECO:0000313" key="3">
    <source>
        <dbReference type="Proteomes" id="UP000651057"/>
    </source>
</evidence>
<reference evidence="2" key="1">
    <citation type="submission" date="2021-01" db="EMBL/GenBank/DDBJ databases">
        <authorList>
            <person name="Zhong Y.L."/>
        </authorList>
    </citation>
    <scope>NUCLEOTIDE SEQUENCE</scope>
    <source>
        <strain evidence="2">KCTC 23302</strain>
    </source>
</reference>
<proteinExistence type="predicted"/>
<dbReference type="SUPFAM" id="SSF53448">
    <property type="entry name" value="Nucleotide-diphospho-sugar transferases"/>
    <property type="match status" value="1"/>
</dbReference>
<protein>
    <submittedName>
        <fullName evidence="2">Glycosyltransferase family 2 protein</fullName>
    </submittedName>
</protein>
<feature type="domain" description="Glycosyltransferase 2-like" evidence="1">
    <location>
        <begin position="4"/>
        <end position="146"/>
    </location>
</feature>
<comment type="caution">
    <text evidence="2">The sequence shown here is derived from an EMBL/GenBank/DDBJ whole genome shotgun (WGS) entry which is preliminary data.</text>
</comment>
<dbReference type="PANTHER" id="PTHR43179">
    <property type="entry name" value="RHAMNOSYLTRANSFERASE WBBL"/>
    <property type="match status" value="1"/>
</dbReference>
<sequence>MKLSVIIVSYNVRYFLEQCILSVQDAIRAIDAEIIVIDNNSSDQSYTILNSKFPEVIFVKNEENVGFAKANNQAASIAKGEYLCILNPDVVVASDTFIDIINQAESLPNAGLVGPRLIDGTGNFLPESKRNIPSPLTSFRRLFGIKLSKVKNYYADHVSETEVGDVDILVGAFFVVKRELYRSINGFDEDYFMYGEDIDLSYKIKKNGYQNYYLGNLVSVHYKGESTDRNAKYVRRFYGAMRVFYRKHFKSNVVLDFMVSTAIRIISLVQSLRNFDKEKRKIDQYYLVSSDMGLCEDLSKILDKNIEIYRTVNQEDLGDQNIEIIFDNNCMTFGEIIEQMQFLKRNTVTFKIRPKNCNYILGSDFKDGKGEIKIF</sequence>
<evidence type="ECO:0000313" key="2">
    <source>
        <dbReference type="EMBL" id="MBL0684944.1"/>
    </source>
</evidence>
<name>A0A936ZSS8_9FLAO</name>
<dbReference type="InterPro" id="IPR001173">
    <property type="entry name" value="Glyco_trans_2-like"/>
</dbReference>
<dbReference type="InterPro" id="IPR029044">
    <property type="entry name" value="Nucleotide-diphossugar_trans"/>
</dbReference>
<dbReference type="Proteomes" id="UP000651057">
    <property type="component" value="Unassembled WGS sequence"/>
</dbReference>
<dbReference type="AlphaFoldDB" id="A0A936ZSS8"/>
<dbReference type="EMBL" id="JAERQJ010000006">
    <property type="protein sequence ID" value="MBL0684944.1"/>
    <property type="molecule type" value="Genomic_DNA"/>
</dbReference>
<dbReference type="CDD" id="cd04186">
    <property type="entry name" value="GT_2_like_c"/>
    <property type="match status" value="1"/>
</dbReference>
<accession>A0A936ZSS8</accession>
<keyword evidence="3" id="KW-1185">Reference proteome</keyword>